<sequence length="119" mass="14173">MTSFDQITSIFYIFDCWDQFKKGKRKRKDIQHFEMKVEDHLFKLYTELASETYKHGSYHKFLVFDPKKRHISKAQIRDRLEGVVIRRSILKPFLWGISSLASFESPIWASCIGRLELPS</sequence>
<gene>
    <name evidence="1" type="ORF">NEPTK9_000930</name>
</gene>
<proteinExistence type="predicted"/>
<protein>
    <submittedName>
        <fullName evidence="1">Uncharacterized protein</fullName>
    </submittedName>
</protein>
<keyword evidence="2" id="KW-1185">Reference proteome</keyword>
<dbReference type="EMBL" id="JAAEJV010000021">
    <property type="protein sequence ID" value="MBF5059416.1"/>
    <property type="molecule type" value="Genomic_DNA"/>
</dbReference>
<evidence type="ECO:0000313" key="1">
    <source>
        <dbReference type="EMBL" id="MBF5059416.1"/>
    </source>
</evidence>
<dbReference type="RefSeq" id="WP_194847718.1">
    <property type="nucleotide sequence ID" value="NZ_JAAEJV010000021.1"/>
</dbReference>
<dbReference type="Proteomes" id="UP001194714">
    <property type="component" value="Unassembled WGS sequence"/>
</dbReference>
<reference evidence="1 2" key="1">
    <citation type="submission" date="2020-01" db="EMBL/GenBank/DDBJ databases">
        <title>Draft genome sequence of Cand. Neptunochlamydia vexilliferae K9.</title>
        <authorList>
            <person name="Schulz F."/>
            <person name="Koestlbacher S."/>
            <person name="Wascher F."/>
            <person name="Pizzetti I."/>
            <person name="Horn M."/>
        </authorList>
    </citation>
    <scope>NUCLEOTIDE SEQUENCE [LARGE SCALE GENOMIC DNA]</scope>
    <source>
        <strain evidence="1 2">K9</strain>
    </source>
</reference>
<name>A0ABS0AZ63_9BACT</name>
<organism evidence="1 2">
    <name type="scientific">Candidatus Neptunichlamydia vexilliferae</name>
    <dbReference type="NCBI Taxonomy" id="1651774"/>
    <lineage>
        <taxon>Bacteria</taxon>
        <taxon>Pseudomonadati</taxon>
        <taxon>Chlamydiota</taxon>
        <taxon>Chlamydiia</taxon>
        <taxon>Parachlamydiales</taxon>
        <taxon>Simkaniaceae</taxon>
        <taxon>Candidatus Neptunichlamydia</taxon>
    </lineage>
</organism>
<accession>A0ABS0AZ63</accession>
<evidence type="ECO:0000313" key="2">
    <source>
        <dbReference type="Proteomes" id="UP001194714"/>
    </source>
</evidence>
<comment type="caution">
    <text evidence="1">The sequence shown here is derived from an EMBL/GenBank/DDBJ whole genome shotgun (WGS) entry which is preliminary data.</text>
</comment>